<dbReference type="EC" id="2.1.1.17" evidence="2"/>
<accession>A0ABT6MGL5</accession>
<organism evidence="2 3">
    <name type="scientific">Prescottella agglutinans</name>
    <dbReference type="NCBI Taxonomy" id="1644129"/>
    <lineage>
        <taxon>Bacteria</taxon>
        <taxon>Bacillati</taxon>
        <taxon>Actinomycetota</taxon>
        <taxon>Actinomycetes</taxon>
        <taxon>Mycobacteriales</taxon>
        <taxon>Nocardiaceae</taxon>
        <taxon>Prescottella</taxon>
    </lineage>
</organism>
<evidence type="ECO:0000313" key="3">
    <source>
        <dbReference type="Proteomes" id="UP001160334"/>
    </source>
</evidence>
<keyword evidence="2" id="KW-0489">Methyltransferase</keyword>
<dbReference type="Proteomes" id="UP001160334">
    <property type="component" value="Unassembled WGS sequence"/>
</dbReference>
<sequence>MPNTTERNLSTRANGHAVFAAEALRDLRTTGAIAPSSLRLARALTAPIARSTLTTLSILEVGAGTGSLSRAIAARIGPDDTLTCVERNPRLARHLRRTIGTDPALRAHSDRIVVHECDVVEVSATELYDVVVVGLPFANFTAHETRRICRTLDGVLAPGGCITYFSYLGAAAVDRFAGQRNRRHRLGSARALADFRSGFRQDRVTVWTNLPPAYAWTLTKPVQTCPVPSADAGNARPQAVAAS</sequence>
<keyword evidence="2" id="KW-0808">Transferase</keyword>
<name>A0ABT6MGL5_9NOCA</name>
<dbReference type="GO" id="GO:0004608">
    <property type="term" value="F:phosphatidylethanolamine N-methyltransferase activity"/>
    <property type="evidence" value="ECO:0007669"/>
    <property type="project" value="UniProtKB-EC"/>
</dbReference>
<reference evidence="2 3" key="1">
    <citation type="submission" date="2023-04" db="EMBL/GenBank/DDBJ databases">
        <title>Forest soil microbial communities from Buena Vista Peninsula, Colon Province, Panama.</title>
        <authorList>
            <person name="Bouskill N."/>
        </authorList>
    </citation>
    <scope>NUCLEOTIDE SEQUENCE [LARGE SCALE GENOMIC DNA]</scope>
    <source>
        <strain evidence="2 3">CFH S0262</strain>
    </source>
</reference>
<dbReference type="Gene3D" id="3.40.50.150">
    <property type="entry name" value="Vaccinia Virus protein VP39"/>
    <property type="match status" value="1"/>
</dbReference>
<dbReference type="CDD" id="cd02440">
    <property type="entry name" value="AdoMet_MTases"/>
    <property type="match status" value="1"/>
</dbReference>
<comment type="caution">
    <text evidence="2">The sequence shown here is derived from an EMBL/GenBank/DDBJ whole genome shotgun (WGS) entry which is preliminary data.</text>
</comment>
<dbReference type="SUPFAM" id="SSF53335">
    <property type="entry name" value="S-adenosyl-L-methionine-dependent methyltransferases"/>
    <property type="match status" value="1"/>
</dbReference>
<keyword evidence="3" id="KW-1185">Reference proteome</keyword>
<dbReference type="InterPro" id="IPR029063">
    <property type="entry name" value="SAM-dependent_MTases_sf"/>
</dbReference>
<proteinExistence type="predicted"/>
<protein>
    <submittedName>
        <fullName evidence="2">Phosphatidylethanolamine/phosphatidyl-N-methylethanolamine N-methyltransferase</fullName>
        <ecNumber evidence="2">2.1.1.17</ecNumber>
        <ecNumber evidence="2">2.1.1.71</ecNumber>
    </submittedName>
</protein>
<gene>
    <name evidence="2" type="ORF">M2280_004719</name>
</gene>
<evidence type="ECO:0000313" key="2">
    <source>
        <dbReference type="EMBL" id="MDH6283471.1"/>
    </source>
</evidence>
<dbReference type="GO" id="GO:0032259">
    <property type="term" value="P:methylation"/>
    <property type="evidence" value="ECO:0007669"/>
    <property type="project" value="UniProtKB-KW"/>
</dbReference>
<dbReference type="EMBL" id="JARXVC010000014">
    <property type="protein sequence ID" value="MDH6283471.1"/>
    <property type="molecule type" value="Genomic_DNA"/>
</dbReference>
<dbReference type="EC" id="2.1.1.71" evidence="2"/>
<evidence type="ECO:0000259" key="1">
    <source>
        <dbReference type="Pfam" id="PF13649"/>
    </source>
</evidence>
<dbReference type="Pfam" id="PF13649">
    <property type="entry name" value="Methyltransf_25"/>
    <property type="match status" value="1"/>
</dbReference>
<dbReference type="RefSeq" id="WP_280762741.1">
    <property type="nucleotide sequence ID" value="NZ_JARXVC010000014.1"/>
</dbReference>
<dbReference type="GO" id="GO:0000773">
    <property type="term" value="F:phosphatidyl-N-methylethanolamine N-methyltransferase activity"/>
    <property type="evidence" value="ECO:0007669"/>
    <property type="project" value="UniProtKB-EC"/>
</dbReference>
<feature type="domain" description="Methyltransferase" evidence="1">
    <location>
        <begin position="58"/>
        <end position="160"/>
    </location>
</feature>
<dbReference type="InterPro" id="IPR041698">
    <property type="entry name" value="Methyltransf_25"/>
</dbReference>